<protein>
    <submittedName>
        <fullName evidence="1">Uncharacterized protein</fullName>
    </submittedName>
</protein>
<proteinExistence type="predicted"/>
<evidence type="ECO:0000313" key="2">
    <source>
        <dbReference type="Proteomes" id="UP000245202"/>
    </source>
</evidence>
<keyword evidence="2" id="KW-1185">Reference proteome</keyword>
<gene>
    <name evidence="1" type="ORF">PAT3040_05274</name>
</gene>
<reference evidence="1 2" key="1">
    <citation type="submission" date="2017-08" db="EMBL/GenBank/DDBJ databases">
        <title>Substantial Increase in Enzyme Production by Combined Drug-Resistance Mutations in Paenibacillus agaridevorans.</title>
        <authorList>
            <person name="Tanaka Y."/>
            <person name="Funane K."/>
            <person name="Hosaka T."/>
            <person name="Shiwa Y."/>
            <person name="Fujita N."/>
            <person name="Miyazaki T."/>
            <person name="Yoshikawa H."/>
            <person name="Murakami K."/>
            <person name="Kasahara K."/>
            <person name="Inaoka T."/>
            <person name="Hiraga Y."/>
            <person name="Ochi K."/>
        </authorList>
    </citation>
    <scope>NUCLEOTIDE SEQUENCE [LARGE SCALE GENOMIC DNA]</scope>
    <source>
        <strain evidence="1 2">T-3040</strain>
    </source>
</reference>
<name>A0A2R5F3G0_9BACL</name>
<dbReference type="EMBL" id="BDQX01000334">
    <property type="protein sequence ID" value="GBG10531.1"/>
    <property type="molecule type" value="Genomic_DNA"/>
</dbReference>
<dbReference type="InterPro" id="IPR011989">
    <property type="entry name" value="ARM-like"/>
</dbReference>
<dbReference type="RefSeq" id="WP_108995016.1">
    <property type="nucleotide sequence ID" value="NZ_BDQX01000334.1"/>
</dbReference>
<dbReference type="Gene3D" id="1.25.10.10">
    <property type="entry name" value="Leucine-rich Repeat Variant"/>
    <property type="match status" value="1"/>
</dbReference>
<evidence type="ECO:0000313" key="1">
    <source>
        <dbReference type="EMBL" id="GBG10531.1"/>
    </source>
</evidence>
<dbReference type="SUPFAM" id="SSF48371">
    <property type="entry name" value="ARM repeat"/>
    <property type="match status" value="1"/>
</dbReference>
<dbReference type="Proteomes" id="UP000245202">
    <property type="component" value="Unassembled WGS sequence"/>
</dbReference>
<dbReference type="InterPro" id="IPR016024">
    <property type="entry name" value="ARM-type_fold"/>
</dbReference>
<dbReference type="AlphaFoldDB" id="A0A2R5F3G0"/>
<accession>A0A2R5F3G0</accession>
<sequence length="211" mass="23564">MMSISIVSLLASQLSRNDEEPNIELAHRLASEKDHAGIEVIIENLSSKDKRIQYDCIKVAYEIGQVKPELISKYASTFVELLKSRDNRLVWGGMTALSTIAGVASESIMAHLNTIKEAMKSGSVITIDKGVLTLAKLAAVSKKNNDEIFPFLLQHLEACRTKEIPQHSESTLVAVTDENKEKFLNVLRTREPYLTAPQLKRVKRIYKKLGS</sequence>
<organism evidence="1 2">
    <name type="scientific">Paenibacillus agaridevorans</name>
    <dbReference type="NCBI Taxonomy" id="171404"/>
    <lineage>
        <taxon>Bacteria</taxon>
        <taxon>Bacillati</taxon>
        <taxon>Bacillota</taxon>
        <taxon>Bacilli</taxon>
        <taxon>Bacillales</taxon>
        <taxon>Paenibacillaceae</taxon>
        <taxon>Paenibacillus</taxon>
    </lineage>
</organism>
<comment type="caution">
    <text evidence="1">The sequence shown here is derived from an EMBL/GenBank/DDBJ whole genome shotgun (WGS) entry which is preliminary data.</text>
</comment>